<dbReference type="PANTHER" id="PTHR12223:SF20">
    <property type="entry name" value="VIP36-LIKE PROTEIN"/>
    <property type="match status" value="1"/>
</dbReference>
<comment type="subcellular location">
    <subcellularLocation>
        <location evidence="1">Membrane</location>
        <topology evidence="1">Single-pass type I membrane protein</topology>
    </subcellularLocation>
</comment>
<evidence type="ECO:0000256" key="6">
    <source>
        <dbReference type="SAM" id="Phobius"/>
    </source>
</evidence>
<dbReference type="InterPro" id="IPR051136">
    <property type="entry name" value="Intracellular_Lectin-GPT"/>
</dbReference>
<dbReference type="STRING" id="623744.A0A553MMP8"/>
<proteinExistence type="predicted"/>
<organism evidence="8 9">
    <name type="scientific">Danionella cerebrum</name>
    <dbReference type="NCBI Taxonomy" id="2873325"/>
    <lineage>
        <taxon>Eukaryota</taxon>
        <taxon>Metazoa</taxon>
        <taxon>Chordata</taxon>
        <taxon>Craniata</taxon>
        <taxon>Vertebrata</taxon>
        <taxon>Euteleostomi</taxon>
        <taxon>Actinopterygii</taxon>
        <taxon>Neopterygii</taxon>
        <taxon>Teleostei</taxon>
        <taxon>Ostariophysi</taxon>
        <taxon>Cypriniformes</taxon>
        <taxon>Danionidae</taxon>
        <taxon>Danioninae</taxon>
        <taxon>Danionella</taxon>
    </lineage>
</organism>
<sequence>MATLLIKLNVSVSTRKMYLYSLASKFIILFLTIAIASSNGENTYDDGIYEFLKREYSLSKPYQGLGSSSSSHWEFMGNSMVMPEQIRLTPDLQSIQGAVWSRVPCYIRDWELRVQFKIHGEGKKNLNGDGMALWLTKDRMQIGQVFGSANFFTGLGIFIDTYPNDEKQHERTFPFISAMVGNGSVSYDHDRDGRTTDLGGCTAHVRNTEQDTFLLIRYMKNRLTVRCSPFLASFFYPLLCQETLFLTLVCEECILCCSLFEVMTDVDGKQEWKDCLDVPGVRLPQGYYFGASSATGDLSDNHDLISFKLYELTVERSPEEEEDQQEITLPSVDYRVDPNVNIEDEGRSILTVFFLFIVSVVALVVVVVVGLFLYNQYKENRRKRFY</sequence>
<dbReference type="EMBL" id="SRMA01027345">
    <property type="protein sequence ID" value="TRY54440.1"/>
    <property type="molecule type" value="Genomic_DNA"/>
</dbReference>
<dbReference type="GO" id="GO:0005789">
    <property type="term" value="C:endoplasmic reticulum membrane"/>
    <property type="evidence" value="ECO:0007669"/>
    <property type="project" value="TreeGrafter"/>
</dbReference>
<keyword evidence="3" id="KW-0732">Signal</keyword>
<dbReference type="GO" id="GO:0005793">
    <property type="term" value="C:endoplasmic reticulum-Golgi intermediate compartment"/>
    <property type="evidence" value="ECO:0007669"/>
    <property type="project" value="TreeGrafter"/>
</dbReference>
<keyword evidence="5 6" id="KW-0472">Membrane</keyword>
<dbReference type="GO" id="GO:0000139">
    <property type="term" value="C:Golgi membrane"/>
    <property type="evidence" value="ECO:0007669"/>
    <property type="project" value="TreeGrafter"/>
</dbReference>
<dbReference type="GO" id="GO:0006888">
    <property type="term" value="P:endoplasmic reticulum to Golgi vesicle-mediated transport"/>
    <property type="evidence" value="ECO:0007669"/>
    <property type="project" value="TreeGrafter"/>
</dbReference>
<comment type="caution">
    <text evidence="8">The sequence shown here is derived from an EMBL/GenBank/DDBJ whole genome shotgun (WGS) entry which is preliminary data.</text>
</comment>
<evidence type="ECO:0000256" key="1">
    <source>
        <dbReference type="ARBA" id="ARBA00004479"/>
    </source>
</evidence>
<reference evidence="8 9" key="1">
    <citation type="journal article" date="2019" name="Sci. Data">
        <title>Hybrid genome assembly and annotation of Danionella translucida.</title>
        <authorList>
            <person name="Kadobianskyi M."/>
            <person name="Schulze L."/>
            <person name="Schuelke M."/>
            <person name="Judkewitz B."/>
        </authorList>
    </citation>
    <scope>NUCLEOTIDE SEQUENCE [LARGE SCALE GENOMIC DNA]</scope>
    <source>
        <strain evidence="8 9">Bolton</strain>
    </source>
</reference>
<dbReference type="Gene3D" id="2.60.120.200">
    <property type="match status" value="2"/>
</dbReference>
<dbReference type="GO" id="GO:0005537">
    <property type="term" value="F:D-mannose binding"/>
    <property type="evidence" value="ECO:0007669"/>
    <property type="project" value="TreeGrafter"/>
</dbReference>
<dbReference type="OrthoDB" id="270293at2759"/>
<dbReference type="Proteomes" id="UP000316079">
    <property type="component" value="Unassembled WGS sequence"/>
</dbReference>
<evidence type="ECO:0000313" key="9">
    <source>
        <dbReference type="Proteomes" id="UP000316079"/>
    </source>
</evidence>
<name>A0A553MMP8_9TELE</name>
<dbReference type="SUPFAM" id="SSF49899">
    <property type="entry name" value="Concanavalin A-like lectins/glucanases"/>
    <property type="match status" value="1"/>
</dbReference>
<keyword evidence="9" id="KW-1185">Reference proteome</keyword>
<evidence type="ECO:0000256" key="4">
    <source>
        <dbReference type="ARBA" id="ARBA00022989"/>
    </source>
</evidence>
<keyword evidence="4 6" id="KW-1133">Transmembrane helix</keyword>
<evidence type="ECO:0000259" key="7">
    <source>
        <dbReference type="PROSITE" id="PS51328"/>
    </source>
</evidence>
<feature type="domain" description="L-type lectin-like" evidence="7">
    <location>
        <begin position="50"/>
        <end position="312"/>
    </location>
</feature>
<accession>A0A553MMP8</accession>
<evidence type="ECO:0000256" key="2">
    <source>
        <dbReference type="ARBA" id="ARBA00022692"/>
    </source>
</evidence>
<dbReference type="AlphaFoldDB" id="A0A553MMP8"/>
<protein>
    <recommendedName>
        <fullName evidence="7">L-type lectin-like domain-containing protein</fullName>
    </recommendedName>
</protein>
<feature type="transmembrane region" description="Helical" evidence="6">
    <location>
        <begin position="349"/>
        <end position="374"/>
    </location>
</feature>
<evidence type="ECO:0000313" key="8">
    <source>
        <dbReference type="EMBL" id="TRY54440.1"/>
    </source>
</evidence>
<dbReference type="GO" id="GO:0030134">
    <property type="term" value="C:COPII-coated ER to Golgi transport vesicle"/>
    <property type="evidence" value="ECO:0007669"/>
    <property type="project" value="TreeGrafter"/>
</dbReference>
<evidence type="ECO:0000256" key="3">
    <source>
        <dbReference type="ARBA" id="ARBA00022729"/>
    </source>
</evidence>
<dbReference type="PANTHER" id="PTHR12223">
    <property type="entry name" value="VESICULAR MANNOSE-BINDING LECTIN"/>
    <property type="match status" value="1"/>
</dbReference>
<dbReference type="Pfam" id="PF03388">
    <property type="entry name" value="Lectin_leg-like"/>
    <property type="match status" value="2"/>
</dbReference>
<dbReference type="InterPro" id="IPR013320">
    <property type="entry name" value="ConA-like_dom_sf"/>
</dbReference>
<evidence type="ECO:0000256" key="5">
    <source>
        <dbReference type="ARBA" id="ARBA00023136"/>
    </source>
</evidence>
<gene>
    <name evidence="8" type="ORF">DNTS_023709</name>
</gene>
<dbReference type="PROSITE" id="PS51328">
    <property type="entry name" value="L_LECTIN_LIKE"/>
    <property type="match status" value="1"/>
</dbReference>
<keyword evidence="2 6" id="KW-0812">Transmembrane</keyword>
<dbReference type="InterPro" id="IPR005052">
    <property type="entry name" value="Lectin_leg"/>
</dbReference>